<accession>A0A6B3SQQ0</accession>
<dbReference type="SFLD" id="SFLDG01129">
    <property type="entry name" value="C1.5:_HAD__Beta-PGM__Phosphata"/>
    <property type="match status" value="1"/>
</dbReference>
<evidence type="ECO:0000313" key="6">
    <source>
        <dbReference type="Proteomes" id="UP000482155"/>
    </source>
</evidence>
<evidence type="ECO:0000256" key="3">
    <source>
        <dbReference type="ARBA" id="ARBA00022723"/>
    </source>
</evidence>
<keyword evidence="6" id="KW-1185">Reference proteome</keyword>
<dbReference type="CDD" id="cd07526">
    <property type="entry name" value="HAD_BPGM_like"/>
    <property type="match status" value="1"/>
</dbReference>
<dbReference type="AlphaFoldDB" id="A0A6B3SQQ0"/>
<dbReference type="PANTHER" id="PTHR46193">
    <property type="entry name" value="6-PHOSPHOGLUCONATE PHOSPHATASE"/>
    <property type="match status" value="1"/>
</dbReference>
<dbReference type="InterPro" id="IPR051600">
    <property type="entry name" value="Beta-PGM-like"/>
</dbReference>
<keyword evidence="3" id="KW-0479">Metal-binding</keyword>
<comment type="caution">
    <text evidence="5">The sequence shown here is derived from an EMBL/GenBank/DDBJ whole genome shotgun (WGS) entry which is preliminary data.</text>
</comment>
<protein>
    <submittedName>
        <fullName evidence="5">HAD family hydrolase</fullName>
    </submittedName>
</protein>
<dbReference type="InterPro" id="IPR036412">
    <property type="entry name" value="HAD-like_sf"/>
</dbReference>
<name>A0A6B3SQQ0_9BURK</name>
<gene>
    <name evidence="5" type="ORF">G3574_19375</name>
</gene>
<keyword evidence="4" id="KW-0460">Magnesium</keyword>
<dbReference type="Proteomes" id="UP000482155">
    <property type="component" value="Unassembled WGS sequence"/>
</dbReference>
<comment type="cofactor">
    <cofactor evidence="1">
        <name>Mg(2+)</name>
        <dbReference type="ChEBI" id="CHEBI:18420"/>
    </cofactor>
</comment>
<keyword evidence="5" id="KW-0378">Hydrolase</keyword>
<reference evidence="5 6" key="1">
    <citation type="submission" date="2020-02" db="EMBL/GenBank/DDBJ databases">
        <authorList>
            <person name="Kim M.K."/>
        </authorList>
    </citation>
    <scope>NUCLEOTIDE SEQUENCE [LARGE SCALE GENOMIC DNA]</scope>
    <source>
        <strain evidence="5 6">17J57-3</strain>
    </source>
</reference>
<organism evidence="5 6">
    <name type="scientific">Noviherbaspirillum galbum</name>
    <dbReference type="NCBI Taxonomy" id="2709383"/>
    <lineage>
        <taxon>Bacteria</taxon>
        <taxon>Pseudomonadati</taxon>
        <taxon>Pseudomonadota</taxon>
        <taxon>Betaproteobacteria</taxon>
        <taxon>Burkholderiales</taxon>
        <taxon>Oxalobacteraceae</taxon>
        <taxon>Noviherbaspirillum</taxon>
    </lineage>
</organism>
<comment type="similarity">
    <text evidence="2">Belongs to the HAD-like hydrolase superfamily. CbbY/CbbZ/Gph/YieH family.</text>
</comment>
<dbReference type="GO" id="GO:0016787">
    <property type="term" value="F:hydrolase activity"/>
    <property type="evidence" value="ECO:0007669"/>
    <property type="project" value="UniProtKB-KW"/>
</dbReference>
<dbReference type="RefSeq" id="WP_163966918.1">
    <property type="nucleotide sequence ID" value="NZ_JAAIVB010000068.1"/>
</dbReference>
<dbReference type="InterPro" id="IPR023214">
    <property type="entry name" value="HAD_sf"/>
</dbReference>
<sequence length="217" mass="23444">MTKKFDLVAFDCDGVLVDSEPVTCGVLSDMLNELGWQVGLEETMRLFVGRLVRDELPMIARHAAKPVPDSFYPEFVARRNAALEAGIEPVRNIHLAVEDLVRHDTAFCVASGADRAKMRLTLGKTGLLPYFDGKLFSGMEVPRTKPAPDVYLLAAQTMGVHPSRCVVVEDTPTGVTAGVAAGMTVFGYAERMPAQALLDAGAALVFDDMAHLPGLVR</sequence>
<dbReference type="GO" id="GO:0046872">
    <property type="term" value="F:metal ion binding"/>
    <property type="evidence" value="ECO:0007669"/>
    <property type="project" value="UniProtKB-KW"/>
</dbReference>
<dbReference type="InterPro" id="IPR023198">
    <property type="entry name" value="PGP-like_dom2"/>
</dbReference>
<proteinExistence type="inferred from homology"/>
<evidence type="ECO:0000256" key="4">
    <source>
        <dbReference type="ARBA" id="ARBA00022842"/>
    </source>
</evidence>
<evidence type="ECO:0000313" key="5">
    <source>
        <dbReference type="EMBL" id="NEX63250.1"/>
    </source>
</evidence>
<evidence type="ECO:0000256" key="1">
    <source>
        <dbReference type="ARBA" id="ARBA00001946"/>
    </source>
</evidence>
<dbReference type="Pfam" id="PF00702">
    <property type="entry name" value="Hydrolase"/>
    <property type="match status" value="1"/>
</dbReference>
<dbReference type="SUPFAM" id="SSF56784">
    <property type="entry name" value="HAD-like"/>
    <property type="match status" value="1"/>
</dbReference>
<dbReference type="PANTHER" id="PTHR46193:SF10">
    <property type="entry name" value="6-PHOSPHOGLUCONATE PHOSPHATASE"/>
    <property type="match status" value="1"/>
</dbReference>
<evidence type="ECO:0000256" key="2">
    <source>
        <dbReference type="ARBA" id="ARBA00006171"/>
    </source>
</evidence>
<dbReference type="SFLD" id="SFLDS00003">
    <property type="entry name" value="Haloacid_Dehalogenase"/>
    <property type="match status" value="1"/>
</dbReference>
<dbReference type="Gene3D" id="3.40.50.1000">
    <property type="entry name" value="HAD superfamily/HAD-like"/>
    <property type="match status" value="1"/>
</dbReference>
<dbReference type="InterPro" id="IPR006439">
    <property type="entry name" value="HAD-SF_hydro_IA"/>
</dbReference>
<dbReference type="NCBIfam" id="TIGR01509">
    <property type="entry name" value="HAD-SF-IA-v3"/>
    <property type="match status" value="1"/>
</dbReference>
<dbReference type="EMBL" id="JAAIVB010000068">
    <property type="protein sequence ID" value="NEX63250.1"/>
    <property type="molecule type" value="Genomic_DNA"/>
</dbReference>
<dbReference type="Gene3D" id="1.10.150.240">
    <property type="entry name" value="Putative phosphatase, domain 2"/>
    <property type="match status" value="1"/>
</dbReference>